<organism evidence="1 2">
    <name type="scientific">Cytospora leucostoma</name>
    <dbReference type="NCBI Taxonomy" id="1230097"/>
    <lineage>
        <taxon>Eukaryota</taxon>
        <taxon>Fungi</taxon>
        <taxon>Dikarya</taxon>
        <taxon>Ascomycota</taxon>
        <taxon>Pezizomycotina</taxon>
        <taxon>Sordariomycetes</taxon>
        <taxon>Sordariomycetidae</taxon>
        <taxon>Diaporthales</taxon>
        <taxon>Cytosporaceae</taxon>
        <taxon>Cytospora</taxon>
    </lineage>
</organism>
<evidence type="ECO:0000313" key="1">
    <source>
        <dbReference type="EMBL" id="ROW06313.1"/>
    </source>
</evidence>
<dbReference type="EMBL" id="LKEB01000042">
    <property type="protein sequence ID" value="ROW06313.1"/>
    <property type="molecule type" value="Genomic_DNA"/>
</dbReference>
<reference evidence="1 2" key="1">
    <citation type="submission" date="2015-09" db="EMBL/GenBank/DDBJ databases">
        <title>Host preference determinants of Valsa canker pathogens revealed by comparative genomics.</title>
        <authorList>
            <person name="Yin Z."/>
            <person name="Huang L."/>
        </authorList>
    </citation>
    <scope>NUCLEOTIDE SEQUENCE [LARGE SCALE GENOMIC DNA]</scope>
    <source>
        <strain evidence="1 2">SXYLt</strain>
    </source>
</reference>
<dbReference type="InParanoid" id="A0A423WS38"/>
<dbReference type="AlphaFoldDB" id="A0A423WS38"/>
<dbReference type="Proteomes" id="UP000285146">
    <property type="component" value="Unassembled WGS sequence"/>
</dbReference>
<comment type="caution">
    <text evidence="1">The sequence shown here is derived from an EMBL/GenBank/DDBJ whole genome shotgun (WGS) entry which is preliminary data.</text>
</comment>
<sequence length="432" mass="44615">MEELNALEPAPKLLLTELATDGPPEVSVPPAGLDGELCSKLAPELTELPGPASLTTVTVVVAPETVTEETELAEAEAAMLWGVVAGEIADAVKGLLPAPLDKDASDEDTKPLAGLILDDTPVALPALDAWTEDPPEAIVTLPLPTTTEDEAVAVLIEAVGELDTGPDAITTLLLREDPDATPLANAVEATVAAEEVTPWRLLAEVTACEGLLAREAPAVGPEDDGVTWFDSWLAPKDDEAALIALDTEFTELEAELIELADGPAAPLLLKPEDATAALLIEALAEPRLPAEFVDKPGGLEDGTLEVAADEPIPAVAEETAAAGVLVWVGVEAVLATGAPLVLATLELLLMPVEIDSPAEPPAAPWDKLEPPIEPDGVTAAGTLDEMGDDTALLAALLLALAKFDAVLTPVRVDPWPRLDVATVLEDTTAAGV</sequence>
<protein>
    <submittedName>
        <fullName evidence="1">Uncharacterized protein</fullName>
    </submittedName>
</protein>
<keyword evidence="2" id="KW-1185">Reference proteome</keyword>
<gene>
    <name evidence="1" type="ORF">VPNG_07478</name>
</gene>
<evidence type="ECO:0000313" key="2">
    <source>
        <dbReference type="Proteomes" id="UP000285146"/>
    </source>
</evidence>
<proteinExistence type="predicted"/>
<name>A0A423WS38_9PEZI</name>
<accession>A0A423WS38</accession>